<dbReference type="AlphaFoldDB" id="A0A1V9TVU7"/>
<dbReference type="EMBL" id="NBEY01000032">
    <property type="protein sequence ID" value="OQR25657.1"/>
    <property type="molecule type" value="Genomic_DNA"/>
</dbReference>
<evidence type="ECO:0000313" key="1">
    <source>
        <dbReference type="EMBL" id="OQR25657.1"/>
    </source>
</evidence>
<reference evidence="1 2" key="1">
    <citation type="submission" date="2017-03" db="EMBL/GenBank/DDBJ databases">
        <title>Phylogenomics and comparative genomics of Lactobacillus salivarius, a mammalian gut commensal.</title>
        <authorList>
            <person name="Harris H.M."/>
        </authorList>
    </citation>
    <scope>NUCLEOTIDE SEQUENCE [LARGE SCALE GENOMIC DNA]</scope>
    <source>
        <strain evidence="1 2">AH4231</strain>
    </source>
</reference>
<proteinExistence type="predicted"/>
<evidence type="ECO:0000313" key="2">
    <source>
        <dbReference type="Proteomes" id="UP000192353"/>
    </source>
</evidence>
<gene>
    <name evidence="1" type="ORF">B6U37_04000</name>
</gene>
<accession>A0A1V9TVU7</accession>
<name>A0A1V9TVU7_9LACO</name>
<dbReference type="Proteomes" id="UP000192353">
    <property type="component" value="Unassembled WGS sequence"/>
</dbReference>
<protein>
    <submittedName>
        <fullName evidence="1">Uncharacterized protein</fullName>
    </submittedName>
</protein>
<sequence length="143" mass="16757">MNDKEKLDAAIFLLKSAREQLKLPYYKFNTTRYVDEIREARRIEADDTTVGRWLKGGVTPSYYSLHKVRRFLNSVKSSKDPKPLEPFKDRVTREREQTKKDIDYLKQRITALNDIEELDALVTELNITAQLGNLVRDAHKTPF</sequence>
<organism evidence="1 2">
    <name type="scientific">Ligilactobacillus salivarius</name>
    <dbReference type="NCBI Taxonomy" id="1624"/>
    <lineage>
        <taxon>Bacteria</taxon>
        <taxon>Bacillati</taxon>
        <taxon>Bacillota</taxon>
        <taxon>Bacilli</taxon>
        <taxon>Lactobacillales</taxon>
        <taxon>Lactobacillaceae</taxon>
        <taxon>Ligilactobacillus</taxon>
    </lineage>
</organism>
<comment type="caution">
    <text evidence="1">The sequence shown here is derived from an EMBL/GenBank/DDBJ whole genome shotgun (WGS) entry which is preliminary data.</text>
</comment>
<dbReference type="RefSeq" id="WP_081515732.1">
    <property type="nucleotide sequence ID" value="NZ_NBEW01000031.1"/>
</dbReference>